<dbReference type="EMBL" id="CP019343">
    <property type="protein sequence ID" value="ARN75598.1"/>
    <property type="molecule type" value="Genomic_DNA"/>
</dbReference>
<sequence>MRAAKSQQQGVALITVLLVFALAAIIASEVASRHYRDIRKTANLLNSKQAYHYALAGEQYARQLLHRDIDEGPASDQLTDNWSTINPLFDIDNGAMTIEVTDLQGRFNLNNLVSANGRVNSQALADFKRLLEVLNISTDYSPQLIDWLDGNTQLTAGGAEDQSYQQQGYLAANQALSDRSELRLLQDMQFEDYLKLKDYVVALPYQVKDQQIGATKYNINTLAAKIVEALSGEEYSAIETIQQRGGHSTLGEWRSSGDMGPLQIAQNQLNTQSEFFEIKVTAVYDQRISIIRSQVYRNNNDGSITLLKRQQGIE</sequence>
<evidence type="ECO:0000256" key="1">
    <source>
        <dbReference type="ARBA" id="ARBA00004533"/>
    </source>
</evidence>
<dbReference type="PANTHER" id="PTHR38831:SF1">
    <property type="entry name" value="TYPE II SECRETION SYSTEM PROTEIN K-RELATED"/>
    <property type="match status" value="1"/>
</dbReference>
<gene>
    <name evidence="12" type="ORF">BST96_16690</name>
</gene>
<dbReference type="SUPFAM" id="SSF158544">
    <property type="entry name" value="GspK insert domain-like"/>
    <property type="match status" value="1"/>
</dbReference>
<keyword evidence="5 10" id="KW-0997">Cell inner membrane</keyword>
<dbReference type="Gene3D" id="3.30.1300.30">
    <property type="entry name" value="GSPII I/J protein-like"/>
    <property type="match status" value="1"/>
</dbReference>
<dbReference type="PANTHER" id="PTHR38831">
    <property type="entry name" value="TYPE II SECRETION SYSTEM PROTEIN K"/>
    <property type="match status" value="1"/>
</dbReference>
<evidence type="ECO:0000313" key="12">
    <source>
        <dbReference type="EMBL" id="ARN75598.1"/>
    </source>
</evidence>
<keyword evidence="9 10" id="KW-0472">Membrane</keyword>
<keyword evidence="7" id="KW-0653">Protein transport</keyword>
<dbReference type="Proteomes" id="UP000193450">
    <property type="component" value="Chromosome"/>
</dbReference>
<reference evidence="12 13" key="1">
    <citation type="submission" date="2016-11" db="EMBL/GenBank/DDBJ databases">
        <title>Trade-off between light-utilization and light-protection in marine flavobacteria.</title>
        <authorList>
            <person name="Kumagai Y."/>
        </authorList>
    </citation>
    <scope>NUCLEOTIDE SEQUENCE [LARGE SCALE GENOMIC DNA]</scope>
    <source>
        <strain evidence="12 13">NBRC 107125</strain>
    </source>
</reference>
<dbReference type="KEGG" id="osg:BST96_16690"/>
<keyword evidence="6" id="KW-0812">Transmembrane</keyword>
<evidence type="ECO:0000259" key="11">
    <source>
        <dbReference type="Pfam" id="PF21687"/>
    </source>
</evidence>
<comment type="similarity">
    <text evidence="2 10">Belongs to the GSP K family.</text>
</comment>
<dbReference type="InterPro" id="IPR005628">
    <property type="entry name" value="GspK"/>
</dbReference>
<keyword evidence="13" id="KW-1185">Reference proteome</keyword>
<evidence type="ECO:0000256" key="8">
    <source>
        <dbReference type="ARBA" id="ARBA00022989"/>
    </source>
</evidence>
<dbReference type="InterPro" id="IPR049031">
    <property type="entry name" value="T2SSK_SAM-like_1st"/>
</dbReference>
<dbReference type="GO" id="GO:0005886">
    <property type="term" value="C:plasma membrane"/>
    <property type="evidence" value="ECO:0007669"/>
    <property type="project" value="UniProtKB-SubCell"/>
</dbReference>
<evidence type="ECO:0000256" key="5">
    <source>
        <dbReference type="ARBA" id="ARBA00022519"/>
    </source>
</evidence>
<dbReference type="Pfam" id="PF21687">
    <property type="entry name" value="T2SSK_1st"/>
    <property type="match status" value="1"/>
</dbReference>
<dbReference type="InterPro" id="IPR038072">
    <property type="entry name" value="GspK_central_sf"/>
</dbReference>
<comment type="subcellular location">
    <subcellularLocation>
        <location evidence="1 10">Cell inner membrane</location>
    </subcellularLocation>
</comment>
<evidence type="ECO:0000256" key="9">
    <source>
        <dbReference type="ARBA" id="ARBA00023136"/>
    </source>
</evidence>
<evidence type="ECO:0000256" key="7">
    <source>
        <dbReference type="ARBA" id="ARBA00022927"/>
    </source>
</evidence>
<feature type="domain" description="T2SS protein K first SAM-like" evidence="11">
    <location>
        <begin position="105"/>
        <end position="204"/>
    </location>
</feature>
<dbReference type="OrthoDB" id="9788973at2"/>
<proteinExistence type="inferred from homology"/>
<name>A0A1X9NC23_9GAMM</name>
<organism evidence="12 13">
    <name type="scientific">Oceanicoccus sagamiensis</name>
    <dbReference type="NCBI Taxonomy" id="716816"/>
    <lineage>
        <taxon>Bacteria</taxon>
        <taxon>Pseudomonadati</taxon>
        <taxon>Pseudomonadota</taxon>
        <taxon>Gammaproteobacteria</taxon>
        <taxon>Cellvibrionales</taxon>
        <taxon>Spongiibacteraceae</taxon>
        <taxon>Oceanicoccus</taxon>
    </lineage>
</organism>
<accession>A0A1X9NC23</accession>
<evidence type="ECO:0000313" key="13">
    <source>
        <dbReference type="Proteomes" id="UP000193450"/>
    </source>
</evidence>
<dbReference type="PIRSF" id="PIRSF002786">
    <property type="entry name" value="XcpX"/>
    <property type="match status" value="1"/>
</dbReference>
<keyword evidence="4 10" id="KW-1003">Cell membrane</keyword>
<protein>
    <recommendedName>
        <fullName evidence="10">Type II secretion system protein K</fullName>
    </recommendedName>
</protein>
<dbReference type="GO" id="GO:0009306">
    <property type="term" value="P:protein secretion"/>
    <property type="evidence" value="ECO:0007669"/>
    <property type="project" value="InterPro"/>
</dbReference>
<evidence type="ECO:0000256" key="4">
    <source>
        <dbReference type="ARBA" id="ARBA00022475"/>
    </source>
</evidence>
<dbReference type="InterPro" id="IPR045584">
    <property type="entry name" value="Pilin-like"/>
</dbReference>
<evidence type="ECO:0000256" key="6">
    <source>
        <dbReference type="ARBA" id="ARBA00022692"/>
    </source>
</evidence>
<dbReference type="SUPFAM" id="SSF54523">
    <property type="entry name" value="Pili subunits"/>
    <property type="match status" value="1"/>
</dbReference>
<dbReference type="STRING" id="716816.BST96_16690"/>
<evidence type="ECO:0000256" key="2">
    <source>
        <dbReference type="ARBA" id="ARBA00007246"/>
    </source>
</evidence>
<dbReference type="Gene3D" id="1.10.40.60">
    <property type="entry name" value="EpsJ-like"/>
    <property type="match status" value="2"/>
</dbReference>
<dbReference type="AlphaFoldDB" id="A0A1X9NC23"/>
<dbReference type="NCBIfam" id="NF037980">
    <property type="entry name" value="T2SS_GspK"/>
    <property type="match status" value="1"/>
</dbReference>
<dbReference type="RefSeq" id="WP_085759782.1">
    <property type="nucleotide sequence ID" value="NZ_CP019343.1"/>
</dbReference>
<keyword evidence="8" id="KW-1133">Transmembrane helix</keyword>
<evidence type="ECO:0000256" key="10">
    <source>
        <dbReference type="PIRNR" id="PIRNR002786"/>
    </source>
</evidence>
<keyword evidence="3 10" id="KW-0813">Transport</keyword>
<evidence type="ECO:0000256" key="3">
    <source>
        <dbReference type="ARBA" id="ARBA00022448"/>
    </source>
</evidence>